<gene>
    <name evidence="1" type="ordered locus">Sinac_3441</name>
</gene>
<evidence type="ECO:0008006" key="3">
    <source>
        <dbReference type="Google" id="ProtNLM"/>
    </source>
</evidence>
<dbReference type="KEGG" id="saci:Sinac_3441"/>
<organism evidence="1 2">
    <name type="scientific">Singulisphaera acidiphila (strain ATCC BAA-1392 / DSM 18658 / VKM B-2454 / MOB10)</name>
    <dbReference type="NCBI Taxonomy" id="886293"/>
    <lineage>
        <taxon>Bacteria</taxon>
        <taxon>Pseudomonadati</taxon>
        <taxon>Planctomycetota</taxon>
        <taxon>Planctomycetia</taxon>
        <taxon>Isosphaerales</taxon>
        <taxon>Isosphaeraceae</taxon>
        <taxon>Singulisphaera</taxon>
    </lineage>
</organism>
<accession>L0DEL5</accession>
<dbReference type="HOGENOM" id="CLU_767030_0_0_0"/>
<reference evidence="1 2" key="1">
    <citation type="submission" date="2012-02" db="EMBL/GenBank/DDBJ databases">
        <title>Complete sequence of chromosome of Singulisphaera acidiphila DSM 18658.</title>
        <authorList>
            <consortium name="US DOE Joint Genome Institute (JGI-PGF)"/>
            <person name="Lucas S."/>
            <person name="Copeland A."/>
            <person name="Lapidus A."/>
            <person name="Glavina del Rio T."/>
            <person name="Dalin E."/>
            <person name="Tice H."/>
            <person name="Bruce D."/>
            <person name="Goodwin L."/>
            <person name="Pitluck S."/>
            <person name="Peters L."/>
            <person name="Ovchinnikova G."/>
            <person name="Chertkov O."/>
            <person name="Kyrpides N."/>
            <person name="Mavromatis K."/>
            <person name="Ivanova N."/>
            <person name="Brettin T."/>
            <person name="Detter J.C."/>
            <person name="Han C."/>
            <person name="Larimer F."/>
            <person name="Land M."/>
            <person name="Hauser L."/>
            <person name="Markowitz V."/>
            <person name="Cheng J.-F."/>
            <person name="Hugenholtz P."/>
            <person name="Woyke T."/>
            <person name="Wu D."/>
            <person name="Tindall B."/>
            <person name="Pomrenke H."/>
            <person name="Brambilla E."/>
            <person name="Klenk H.-P."/>
            <person name="Eisen J.A."/>
        </authorList>
    </citation>
    <scope>NUCLEOTIDE SEQUENCE [LARGE SCALE GENOMIC DNA]</scope>
    <source>
        <strain evidence="2">ATCC BAA-1392 / DSM 18658 / VKM B-2454 / MOB10</strain>
    </source>
</reference>
<keyword evidence="2" id="KW-1185">Reference proteome</keyword>
<protein>
    <recommendedName>
        <fullName evidence="3">Alpha/beta hydrolase</fullName>
    </recommendedName>
</protein>
<name>L0DEL5_SINAD</name>
<dbReference type="OrthoDB" id="1491023at2"/>
<evidence type="ECO:0000313" key="1">
    <source>
        <dbReference type="EMBL" id="AGA27702.1"/>
    </source>
</evidence>
<dbReference type="RefSeq" id="WP_015246847.1">
    <property type="nucleotide sequence ID" value="NC_019892.1"/>
</dbReference>
<sequence length="361" mass="38755">MPNNSTKIRQEMIALLGKIIGEGPITPELQSQSLKMFTTIIEHSGDLETGTALAAEAAPDFTATAAVGNRRLVYVHGICPHASGFSSPWWNALQPFVPTAFGPGALGSTRLEVLWSNLVNQGLAVMAAVGGIDGPTGVAELEQARLQAAAEIKDALRDRADQHMPINPTPANALGAAPTAGAPPLGDISIPGFNCIDDFSIYLTNSHVRQLIIDRFTAVVRPELVAGHELDIISHSWGTVVAYEGLRQLEDEGQIAPRVRNFFTVGAALSIGPVKLRLRPANKDGRKPSSVQRWINLDAYCDLVGGAIQGRPYAVDNEFLNLDPFGCQNILGLVNPQCSHSSYFQSGNTTVNRDIFARFIN</sequence>
<proteinExistence type="predicted"/>
<evidence type="ECO:0000313" key="2">
    <source>
        <dbReference type="Proteomes" id="UP000010798"/>
    </source>
</evidence>
<dbReference type="AlphaFoldDB" id="L0DEL5"/>
<dbReference type="Proteomes" id="UP000010798">
    <property type="component" value="Chromosome"/>
</dbReference>
<dbReference type="EMBL" id="CP003364">
    <property type="protein sequence ID" value="AGA27702.1"/>
    <property type="molecule type" value="Genomic_DNA"/>
</dbReference>